<dbReference type="InterPro" id="IPR011047">
    <property type="entry name" value="Quinoprotein_ADH-like_sf"/>
</dbReference>
<feature type="repeat" description="WD" evidence="3">
    <location>
        <begin position="805"/>
        <end position="838"/>
    </location>
</feature>
<dbReference type="EMBL" id="BAAAYK010000038">
    <property type="protein sequence ID" value="GAA3365708.1"/>
    <property type="molecule type" value="Genomic_DNA"/>
</dbReference>
<gene>
    <name evidence="6" type="ORF">GCM10020366_66690</name>
</gene>
<proteinExistence type="predicted"/>
<feature type="repeat" description="WD" evidence="3">
    <location>
        <begin position="851"/>
        <end position="884"/>
    </location>
</feature>
<dbReference type="InterPro" id="IPR049052">
    <property type="entry name" value="nSTAND1"/>
</dbReference>
<evidence type="ECO:0000259" key="5">
    <source>
        <dbReference type="Pfam" id="PF20703"/>
    </source>
</evidence>
<dbReference type="PANTHER" id="PTHR44129">
    <property type="entry name" value="WD REPEAT-CONTAINING PROTEIN POP1"/>
    <property type="match status" value="1"/>
</dbReference>
<evidence type="ECO:0000256" key="2">
    <source>
        <dbReference type="ARBA" id="ARBA00022737"/>
    </source>
</evidence>
<feature type="repeat" description="WD" evidence="3">
    <location>
        <begin position="897"/>
        <end position="938"/>
    </location>
</feature>
<evidence type="ECO:0000313" key="6">
    <source>
        <dbReference type="EMBL" id="GAA3365708.1"/>
    </source>
</evidence>
<name>A0ABP6S1M7_9PSEU</name>
<comment type="caution">
    <text evidence="6">The sequence shown here is derived from an EMBL/GenBank/DDBJ whole genome shotgun (WGS) entry which is preliminary data.</text>
</comment>
<dbReference type="SUPFAM" id="SSF50978">
    <property type="entry name" value="WD40 repeat-like"/>
    <property type="match status" value="1"/>
</dbReference>
<dbReference type="InterPro" id="IPR015943">
    <property type="entry name" value="WD40/YVTN_repeat-like_dom_sf"/>
</dbReference>
<dbReference type="InterPro" id="IPR019775">
    <property type="entry name" value="WD40_repeat_CS"/>
</dbReference>
<reference evidence="7" key="1">
    <citation type="journal article" date="2019" name="Int. J. Syst. Evol. Microbiol.">
        <title>The Global Catalogue of Microorganisms (GCM) 10K type strain sequencing project: providing services to taxonomists for standard genome sequencing and annotation.</title>
        <authorList>
            <consortium name="The Broad Institute Genomics Platform"/>
            <consortium name="The Broad Institute Genome Sequencing Center for Infectious Disease"/>
            <person name="Wu L."/>
            <person name="Ma J."/>
        </authorList>
    </citation>
    <scope>NUCLEOTIDE SEQUENCE [LARGE SCALE GENOMIC DNA]</scope>
    <source>
        <strain evidence="7">JCM 9687</strain>
    </source>
</reference>
<feature type="repeat" description="WD" evidence="3">
    <location>
        <begin position="1027"/>
        <end position="1062"/>
    </location>
</feature>
<dbReference type="PROSITE" id="PS50082">
    <property type="entry name" value="WD_REPEATS_2"/>
    <property type="match status" value="14"/>
</dbReference>
<feature type="region of interest" description="Disordered" evidence="4">
    <location>
        <begin position="255"/>
        <end position="274"/>
    </location>
</feature>
<dbReference type="InterPro" id="IPR020472">
    <property type="entry name" value="WD40_PAC1"/>
</dbReference>
<feature type="repeat" description="WD" evidence="3">
    <location>
        <begin position="1121"/>
        <end position="1162"/>
    </location>
</feature>
<feature type="repeat" description="WD" evidence="3">
    <location>
        <begin position="759"/>
        <end position="800"/>
    </location>
</feature>
<dbReference type="CDD" id="cd00200">
    <property type="entry name" value="WD40"/>
    <property type="match status" value="2"/>
</dbReference>
<feature type="repeat" description="WD" evidence="3">
    <location>
        <begin position="1213"/>
        <end position="1254"/>
    </location>
</feature>
<evidence type="ECO:0000313" key="7">
    <source>
        <dbReference type="Proteomes" id="UP001500483"/>
    </source>
</evidence>
<dbReference type="Proteomes" id="UP001500483">
    <property type="component" value="Unassembled WGS sequence"/>
</dbReference>
<dbReference type="InterPro" id="IPR027417">
    <property type="entry name" value="P-loop_NTPase"/>
</dbReference>
<dbReference type="Pfam" id="PF20703">
    <property type="entry name" value="nSTAND1"/>
    <property type="match status" value="1"/>
</dbReference>
<keyword evidence="7" id="KW-1185">Reference proteome</keyword>
<dbReference type="SMART" id="SM00320">
    <property type="entry name" value="WD40"/>
    <property type="match status" value="14"/>
</dbReference>
<dbReference type="InterPro" id="IPR036322">
    <property type="entry name" value="WD40_repeat_dom_sf"/>
</dbReference>
<feature type="repeat" description="WD" evidence="3">
    <location>
        <begin position="1305"/>
        <end position="1346"/>
    </location>
</feature>
<feature type="repeat" description="WD" evidence="3">
    <location>
        <begin position="943"/>
        <end position="984"/>
    </location>
</feature>
<keyword evidence="2" id="KW-0677">Repeat</keyword>
<feature type="domain" description="Novel STAND NTPase 1" evidence="5">
    <location>
        <begin position="145"/>
        <end position="586"/>
    </location>
</feature>
<organism evidence="6 7">
    <name type="scientific">Saccharopolyspora gregorii</name>
    <dbReference type="NCBI Taxonomy" id="33914"/>
    <lineage>
        <taxon>Bacteria</taxon>
        <taxon>Bacillati</taxon>
        <taxon>Actinomycetota</taxon>
        <taxon>Actinomycetes</taxon>
        <taxon>Pseudonocardiales</taxon>
        <taxon>Pseudonocardiaceae</taxon>
        <taxon>Saccharopolyspora</taxon>
    </lineage>
</organism>
<dbReference type="RefSeq" id="WP_258343279.1">
    <property type="nucleotide sequence ID" value="NZ_BAAAYK010000038.1"/>
</dbReference>
<dbReference type="InterPro" id="IPR050349">
    <property type="entry name" value="WD_LIS1/nudF_dynein_reg"/>
</dbReference>
<feature type="repeat" description="WD" evidence="3">
    <location>
        <begin position="1259"/>
        <end position="1300"/>
    </location>
</feature>
<feature type="repeat" description="WD" evidence="3">
    <location>
        <begin position="713"/>
        <end position="747"/>
    </location>
</feature>
<dbReference type="Pfam" id="PF00400">
    <property type="entry name" value="WD40"/>
    <property type="match status" value="14"/>
</dbReference>
<accession>A0ABP6S1M7</accession>
<evidence type="ECO:0000256" key="4">
    <source>
        <dbReference type="SAM" id="MobiDB-lite"/>
    </source>
</evidence>
<evidence type="ECO:0000256" key="3">
    <source>
        <dbReference type="PROSITE-ProRule" id="PRU00221"/>
    </source>
</evidence>
<dbReference type="InterPro" id="IPR001680">
    <property type="entry name" value="WD40_rpt"/>
</dbReference>
<dbReference type="SUPFAM" id="SSF52540">
    <property type="entry name" value="P-loop containing nucleoside triphosphate hydrolases"/>
    <property type="match status" value="1"/>
</dbReference>
<feature type="repeat" description="WD" evidence="3">
    <location>
        <begin position="989"/>
        <end position="1022"/>
    </location>
</feature>
<dbReference type="PROSITE" id="PS00678">
    <property type="entry name" value="WD_REPEATS_1"/>
    <property type="match status" value="10"/>
</dbReference>
<dbReference type="SUPFAM" id="SSF50998">
    <property type="entry name" value="Quinoprotein alcohol dehydrogenase-like"/>
    <property type="match status" value="1"/>
</dbReference>
<sequence length="1374" mass="147393">MTDRKAGASATGTGVRALFAERFALLYVTAGDPPLKRVADAVERARRLDERGRPIRSTAQRISDWRRGRNVPARFAALSVVLEILIGEARKHQPQPPVEGLYDLSAWRARWEEALTSPLSAPDPAPAAEESDAAETPPVDGGLCPYRGLAAFGQEESGWFFGRERATTTLVERLAAAADEGGITMLVGASGAGKSSLLGAGLLPALTGGALAEQGSSTWPVRTTTPGEDPLRALTELIPELNEVLATADRRGAAPGAADRCAEDVEDPGSEDRDAEAEFRFAESVRDAVGAHVRRAAGDEARLVLVVDQFEEAFTMCRDERARALFVQVLNACCTTGFAGGTPPGLVVLGLRADFYARCLDFPELAEALQHRQMVLGAMTVAELRKAITGPAKATGLQIEPGLVDVLLRDLGVSVGRAYGKPSQRAYDAGALPLLSHALMVTWQRRQSGKLTIAGYRAAGGIQGAVAATAERAWAELAEGGQAAARQVLLRLVHVGEDTQDTRRRATYTEIVEHAEHRDAAARALNVLTTARLVTLDADSAEISHEALLYAWPRLRSWIDQDRAGNLARQRLERDAESWRQEDRDPSLLYRGARLETAQHWADQVGSAELAPISHEFLHASMRHRRRAGWFRRGTAAAVCVFAAVAAVAAVLAVRERDDAEFRQVLAQADRLQAGDPSAAAKLNLVAERLRPDDEGVYTRLLSTQNSPLSMPVLGHEGPVYLTTFSPDGRTLATASYDETVRLWDVSDRMHPKQLGKPLTGFGSWVTSAVFSPDGRTLAAAGDDHLVRLYDVSDPARPESLGPPIGGTDGTIYLLAFSPDGRTLATANEDRTARLWNVTDPARPVPWGDPLTGHFAQVRTLAFTPDGRTLATSGDDRTVRLWNVADPARPAPLGQPLTGHTGGMHTVAFSPDGRTLASGSSDKTIRLWDVHDPARAEQLGPALIGHNAPVWSVKFSPDGRTLASGSADSSALLWNVTDPANATRLGQSLSSGSSTVFAVGFSPDGATLATGADDGTVRLWSLPERILSGHTARVNTALFSPDGRTLITAGDDHTMRVWDVSTRVPRQVAGPLEVYDGPVGSVYAAAFRPDGRILATGGGSGTVRLWDMRDRSAPKPLGRSFKVNTRYAGEVEFSPDGRTLVTCDDDHSVQLWNVADPENPVRVGGPLTGHRGYINEANFSPDGRLLATASSDGTVRMWDVSDRAHAKLVGKPLDTGDTETYTASFSPDGNTIATAGQDKAVRLWDVSDPAAPRLRANPLIGHTQIVKTAVFSPDGETLATAGEDRTVRLWDVSDPQRPSPIGNSVAEHQAAVNTVSFSPDGRTFATSSGDNTAQLWDLDEQYAIDRICATTRGVLPRAQWEQTIPQTPYSPPCT</sequence>
<keyword evidence="1 3" id="KW-0853">WD repeat</keyword>
<feature type="region of interest" description="Disordered" evidence="4">
    <location>
        <begin position="118"/>
        <end position="140"/>
    </location>
</feature>
<feature type="repeat" description="WD" evidence="3">
    <location>
        <begin position="1075"/>
        <end position="1116"/>
    </location>
</feature>
<protein>
    <submittedName>
        <fullName evidence="6">WD40 repeat domain-containing protein</fullName>
    </submittedName>
</protein>
<dbReference type="PRINTS" id="PR00320">
    <property type="entry name" value="GPROTEINBRPT"/>
</dbReference>
<dbReference type="PROSITE" id="PS50294">
    <property type="entry name" value="WD_REPEATS_REGION"/>
    <property type="match status" value="14"/>
</dbReference>
<dbReference type="Gene3D" id="2.130.10.10">
    <property type="entry name" value="YVTN repeat-like/Quinoprotein amine dehydrogenase"/>
    <property type="match status" value="6"/>
</dbReference>
<feature type="compositionally biased region" description="Low complexity" evidence="4">
    <location>
        <begin position="118"/>
        <end position="138"/>
    </location>
</feature>
<feature type="repeat" description="WD" evidence="3">
    <location>
        <begin position="1167"/>
        <end position="1208"/>
    </location>
</feature>
<evidence type="ECO:0000256" key="1">
    <source>
        <dbReference type="ARBA" id="ARBA00022574"/>
    </source>
</evidence>